<name>A0A1Y5Y8X9_KIBAR</name>
<evidence type="ECO:0000313" key="2">
    <source>
        <dbReference type="EMBL" id="SMD27237.1"/>
    </source>
</evidence>
<accession>A0A1Y5Y8X9</accession>
<proteinExistence type="predicted"/>
<reference evidence="2 3" key="1">
    <citation type="submission" date="2017-04" db="EMBL/GenBank/DDBJ databases">
        <authorList>
            <person name="Afonso C.L."/>
            <person name="Miller P.J."/>
            <person name="Scott M.A."/>
            <person name="Spackman E."/>
            <person name="Goraichik I."/>
            <person name="Dimitrov K.M."/>
            <person name="Suarez D.L."/>
            <person name="Swayne D.E."/>
        </authorList>
    </citation>
    <scope>NUCLEOTIDE SEQUENCE [LARGE SCALE GENOMIC DNA]</scope>
    <source>
        <strain evidence="2 3">DSM 43828</strain>
    </source>
</reference>
<dbReference type="AlphaFoldDB" id="A0A1Y5Y8X9"/>
<feature type="region of interest" description="Disordered" evidence="1">
    <location>
        <begin position="17"/>
        <end position="72"/>
    </location>
</feature>
<organism evidence="2 3">
    <name type="scientific">Kibdelosporangium aridum</name>
    <dbReference type="NCBI Taxonomy" id="2030"/>
    <lineage>
        <taxon>Bacteria</taxon>
        <taxon>Bacillati</taxon>
        <taxon>Actinomycetota</taxon>
        <taxon>Actinomycetes</taxon>
        <taxon>Pseudonocardiales</taxon>
        <taxon>Pseudonocardiaceae</taxon>
        <taxon>Kibdelosporangium</taxon>
    </lineage>
</organism>
<feature type="compositionally biased region" description="Polar residues" evidence="1">
    <location>
        <begin position="32"/>
        <end position="52"/>
    </location>
</feature>
<gene>
    <name evidence="2" type="ORF">SAMN05661093_10838</name>
</gene>
<sequence length="72" mass="8098">MGTQLVLWTRYELSKVFGPSNPRRTKIRPSPGRQTSASVDQRPSTTTKNQQVKRGARQRAAGRSRWSTGLDV</sequence>
<dbReference type="RefSeq" id="WP_084434800.1">
    <property type="nucleotide sequence ID" value="NZ_FWXV01000021.1"/>
</dbReference>
<keyword evidence="3" id="KW-1185">Reference proteome</keyword>
<evidence type="ECO:0000256" key="1">
    <source>
        <dbReference type="SAM" id="MobiDB-lite"/>
    </source>
</evidence>
<dbReference type="Proteomes" id="UP000192674">
    <property type="component" value="Unassembled WGS sequence"/>
</dbReference>
<dbReference type="EMBL" id="FWXV01000021">
    <property type="protein sequence ID" value="SMD27237.1"/>
    <property type="molecule type" value="Genomic_DNA"/>
</dbReference>
<evidence type="ECO:0000313" key="3">
    <source>
        <dbReference type="Proteomes" id="UP000192674"/>
    </source>
</evidence>
<protein>
    <submittedName>
        <fullName evidence="2">Uncharacterized protein</fullName>
    </submittedName>
</protein>